<evidence type="ECO:0000313" key="1">
    <source>
        <dbReference type="EMBL" id="BET26550.1"/>
    </source>
</evidence>
<dbReference type="AlphaFoldDB" id="A0AA86J8I8"/>
<organism evidence="1 2">
    <name type="scientific">Limnobacter thiooxidans</name>
    <dbReference type="NCBI Taxonomy" id="131080"/>
    <lineage>
        <taxon>Bacteria</taxon>
        <taxon>Pseudomonadati</taxon>
        <taxon>Pseudomonadota</taxon>
        <taxon>Betaproteobacteria</taxon>
        <taxon>Burkholderiales</taxon>
        <taxon>Burkholderiaceae</taxon>
        <taxon>Limnobacter</taxon>
    </lineage>
</organism>
<sequence length="238" mass="26955">MQMATAQYTPKDVVGDLGGIPVTIPRHLAEFVEYEGDPGWGQKREGPVPERTHQSKLTSFGVQFRYPDMATLSGPEMWKDKKSKNIYNTDWMGFGVTTGKRYPGNGWLDRDTNSTLNAVEMGHYIYVKQPKSEYGLQFYQKVNKNTGQADEKMRTIDANLFIARNAEGQVISYIVCSTAQHQAAPCRHSFSLEFQGVSVEVNVQYRRPMLEHWQDIQNKVTDMILGFKSQNTSAASTQ</sequence>
<dbReference type="InterPro" id="IPR049732">
    <property type="entry name" value="Smlt3025-like"/>
</dbReference>
<dbReference type="Proteomes" id="UP001329151">
    <property type="component" value="Chromosome"/>
</dbReference>
<dbReference type="CDD" id="cd20897">
    <property type="entry name" value="Smlt3025-like"/>
    <property type="match status" value="1"/>
</dbReference>
<reference evidence="1 2" key="1">
    <citation type="submission" date="2023-10" db="EMBL/GenBank/DDBJ databases">
        <title>Complete Genome Sequence of Limnobacter thiooxidans CS-K2T, Isolated from freshwater lake sediments in Bavaria, Germany.</title>
        <authorList>
            <person name="Naruki M."/>
            <person name="Watanabe A."/>
            <person name="Warashina T."/>
            <person name="Morita T."/>
            <person name="Arakawa K."/>
        </authorList>
    </citation>
    <scope>NUCLEOTIDE SEQUENCE [LARGE SCALE GENOMIC DNA]</scope>
    <source>
        <strain evidence="1 2">CS-K2</strain>
    </source>
</reference>
<name>A0AA86J8I8_9BURK</name>
<dbReference type="EMBL" id="AP028947">
    <property type="protein sequence ID" value="BET26550.1"/>
    <property type="molecule type" value="Genomic_DNA"/>
</dbReference>
<protein>
    <submittedName>
        <fullName evidence="1">Uncharacterized protein</fullName>
    </submittedName>
</protein>
<keyword evidence="2" id="KW-1185">Reference proteome</keyword>
<proteinExistence type="predicted"/>
<dbReference type="KEGG" id="lto:RGQ30_20510"/>
<evidence type="ECO:0000313" key="2">
    <source>
        <dbReference type="Proteomes" id="UP001329151"/>
    </source>
</evidence>
<accession>A0AA86J8I8</accession>
<gene>
    <name evidence="1" type="ORF">RGQ30_20510</name>
</gene>